<sequence length="155" mass="17715">MVHKQIEKDKVRQLAIMNLAVQFKNASIAKDDQRKAYEECNGIPQEKRALIDTVVKEESDKDCEMHNDLIIHDPAGILQAAKLRKTTEIREGSYDYEIPTQEYVREIVEDTSKDNHFTRGPWLSTVQYLAAEGGIIIVCFGDMKTFGRMGNLKNL</sequence>
<name>A0A699IVL3_TANCI</name>
<proteinExistence type="predicted"/>
<comment type="caution">
    <text evidence="1">The sequence shown here is derived from an EMBL/GenBank/DDBJ whole genome shotgun (WGS) entry which is preliminary data.</text>
</comment>
<dbReference type="EMBL" id="BKCJ010338395">
    <property type="protein sequence ID" value="GEZ89374.1"/>
    <property type="molecule type" value="Genomic_DNA"/>
</dbReference>
<evidence type="ECO:0000313" key="1">
    <source>
        <dbReference type="EMBL" id="GEZ89374.1"/>
    </source>
</evidence>
<gene>
    <name evidence="1" type="ORF">Tci_561347</name>
</gene>
<organism evidence="1">
    <name type="scientific">Tanacetum cinerariifolium</name>
    <name type="common">Dalmatian daisy</name>
    <name type="synonym">Chrysanthemum cinerariifolium</name>
    <dbReference type="NCBI Taxonomy" id="118510"/>
    <lineage>
        <taxon>Eukaryota</taxon>
        <taxon>Viridiplantae</taxon>
        <taxon>Streptophyta</taxon>
        <taxon>Embryophyta</taxon>
        <taxon>Tracheophyta</taxon>
        <taxon>Spermatophyta</taxon>
        <taxon>Magnoliopsida</taxon>
        <taxon>eudicotyledons</taxon>
        <taxon>Gunneridae</taxon>
        <taxon>Pentapetalae</taxon>
        <taxon>asterids</taxon>
        <taxon>campanulids</taxon>
        <taxon>Asterales</taxon>
        <taxon>Asteraceae</taxon>
        <taxon>Asteroideae</taxon>
        <taxon>Anthemideae</taxon>
        <taxon>Anthemidinae</taxon>
        <taxon>Tanacetum</taxon>
    </lineage>
</organism>
<dbReference type="AlphaFoldDB" id="A0A699IVL3"/>
<reference evidence="1" key="1">
    <citation type="journal article" date="2019" name="Sci. Rep.">
        <title>Draft genome of Tanacetum cinerariifolium, the natural source of mosquito coil.</title>
        <authorList>
            <person name="Yamashiro T."/>
            <person name="Shiraishi A."/>
            <person name="Satake H."/>
            <person name="Nakayama K."/>
        </authorList>
    </citation>
    <scope>NUCLEOTIDE SEQUENCE</scope>
</reference>
<accession>A0A699IVL3</accession>
<protein>
    <submittedName>
        <fullName evidence="1">Uncharacterized protein</fullName>
    </submittedName>
</protein>